<gene>
    <name evidence="2" type="ORF">CVT63_07790</name>
</gene>
<feature type="domain" description="AbiEi antitoxin N-terminal" evidence="1">
    <location>
        <begin position="22"/>
        <end position="54"/>
    </location>
</feature>
<reference evidence="2 3" key="1">
    <citation type="journal article" date="2017" name="ISME J.">
        <title>Potential for microbial H2 and metal transformations associated with novel bacteria and archaea in deep terrestrial subsurface sediments.</title>
        <authorList>
            <person name="Hernsdorf A.W."/>
            <person name="Amano Y."/>
            <person name="Miyakawa K."/>
            <person name="Ise K."/>
            <person name="Suzuki Y."/>
            <person name="Anantharaman K."/>
            <person name="Probst A."/>
            <person name="Burstein D."/>
            <person name="Thomas B.C."/>
            <person name="Banfield J.F."/>
        </authorList>
    </citation>
    <scope>NUCLEOTIDE SEQUENCE [LARGE SCALE GENOMIC DNA]</scope>
    <source>
        <strain evidence="2">HGW-Actinobacteria-3</strain>
    </source>
</reference>
<proteinExistence type="predicted"/>
<protein>
    <submittedName>
        <fullName evidence="2">Transcriptional regulator</fullName>
    </submittedName>
</protein>
<dbReference type="AlphaFoldDB" id="A0A2N3G4H0"/>
<comment type="caution">
    <text evidence="2">The sequence shown here is derived from an EMBL/GenBank/DDBJ whole genome shotgun (WGS) entry which is preliminary data.</text>
</comment>
<name>A0A2N3G4H0_9ACTN</name>
<evidence type="ECO:0000313" key="3">
    <source>
        <dbReference type="Proteomes" id="UP000233654"/>
    </source>
</evidence>
<sequence length="201" mass="22924">MNKETAKRAEEIFKQYCGMMATKEVIAAGIHPRTLYAMRDEGLLERVSRGRYRLSSMPGLSNPDLVTVATRIPRGVVCLISALAFHRLTDEIPHQVYVALSPGTEKPRIEYPPVRIVWFSDEAFMKGIEKHDIDGVEVHIYGPAKTVADCFKFRKKLGLDVALEALKAYRNQPGFNLEELMRYAKIRKVEKVMRPYLEALI</sequence>
<evidence type="ECO:0000259" key="1">
    <source>
        <dbReference type="Pfam" id="PF13338"/>
    </source>
</evidence>
<dbReference type="Pfam" id="PF13338">
    <property type="entry name" value="AbiEi_4"/>
    <property type="match status" value="1"/>
</dbReference>
<dbReference type="InterPro" id="IPR025159">
    <property type="entry name" value="AbiEi_N"/>
</dbReference>
<organism evidence="2 3">
    <name type="scientific">Candidatus Anoxymicrobium japonicum</name>
    <dbReference type="NCBI Taxonomy" id="2013648"/>
    <lineage>
        <taxon>Bacteria</taxon>
        <taxon>Bacillati</taxon>
        <taxon>Actinomycetota</taxon>
        <taxon>Candidatus Geothermincolia</taxon>
        <taxon>Candidatus Geothermincolales</taxon>
        <taxon>Candidatus Anoxymicrobiaceae</taxon>
        <taxon>Candidatus Anoxymicrobium</taxon>
    </lineage>
</organism>
<dbReference type="Proteomes" id="UP000233654">
    <property type="component" value="Unassembled WGS sequence"/>
</dbReference>
<evidence type="ECO:0000313" key="2">
    <source>
        <dbReference type="EMBL" id="PKQ27478.1"/>
    </source>
</evidence>
<dbReference type="EMBL" id="PHEX01000091">
    <property type="protein sequence ID" value="PKQ27478.1"/>
    <property type="molecule type" value="Genomic_DNA"/>
</dbReference>
<accession>A0A2N3G4H0</accession>